<evidence type="ECO:0000313" key="2">
    <source>
        <dbReference type="EMBL" id="KAF4978126.1"/>
    </source>
</evidence>
<keyword evidence="3" id="KW-1185">Reference proteome</keyword>
<feature type="domain" description="N-acetyltransferase" evidence="1">
    <location>
        <begin position="187"/>
        <end position="348"/>
    </location>
</feature>
<dbReference type="EMBL" id="JABEYC010000394">
    <property type="protein sequence ID" value="KAF4978126.1"/>
    <property type="molecule type" value="Genomic_DNA"/>
</dbReference>
<evidence type="ECO:0000313" key="3">
    <source>
        <dbReference type="Proteomes" id="UP000635477"/>
    </source>
</evidence>
<dbReference type="PROSITE" id="PS51186">
    <property type="entry name" value="GNAT"/>
    <property type="match status" value="1"/>
</dbReference>
<dbReference type="Pfam" id="PF13508">
    <property type="entry name" value="Acetyltransf_7"/>
    <property type="match status" value="1"/>
</dbReference>
<dbReference type="AlphaFoldDB" id="A0A8H4XKK2"/>
<dbReference type="Gene3D" id="3.40.630.30">
    <property type="match status" value="1"/>
</dbReference>
<dbReference type="SUPFAM" id="SSF55729">
    <property type="entry name" value="Acyl-CoA N-acyltransferases (Nat)"/>
    <property type="match status" value="1"/>
</dbReference>
<dbReference type="OrthoDB" id="47059at2759"/>
<name>A0A8H4XKK2_9HYPO</name>
<comment type="caution">
    <text evidence="2">The sequence shown here is derived from an EMBL/GenBank/DDBJ whole genome shotgun (WGS) entry which is preliminary data.</text>
</comment>
<evidence type="ECO:0000259" key="1">
    <source>
        <dbReference type="PROSITE" id="PS51186"/>
    </source>
</evidence>
<dbReference type="GO" id="GO:0016747">
    <property type="term" value="F:acyltransferase activity, transferring groups other than amino-acyl groups"/>
    <property type="evidence" value="ECO:0007669"/>
    <property type="project" value="InterPro"/>
</dbReference>
<dbReference type="InterPro" id="IPR016181">
    <property type="entry name" value="Acyl_CoA_acyltransferase"/>
</dbReference>
<protein>
    <recommendedName>
        <fullName evidence="1">N-acetyltransferase domain-containing protein</fullName>
    </recommendedName>
</protein>
<proteinExistence type="predicted"/>
<dbReference type="InterPro" id="IPR000182">
    <property type="entry name" value="GNAT_dom"/>
</dbReference>
<reference evidence="2" key="2">
    <citation type="submission" date="2020-05" db="EMBL/GenBank/DDBJ databases">
        <authorList>
            <person name="Kim H.-S."/>
            <person name="Proctor R.H."/>
            <person name="Brown D.W."/>
        </authorList>
    </citation>
    <scope>NUCLEOTIDE SEQUENCE</scope>
    <source>
        <strain evidence="2">NRRL 22465</strain>
    </source>
</reference>
<dbReference type="Proteomes" id="UP000635477">
    <property type="component" value="Unassembled WGS sequence"/>
</dbReference>
<reference evidence="2" key="1">
    <citation type="journal article" date="2020" name="BMC Genomics">
        <title>Correction to: Identification and distribution of gene clusters required for synthesis of sphingolipid metabolism inhibitors in diverse species of the filamentous fungus Fusarium.</title>
        <authorList>
            <person name="Kim H.S."/>
            <person name="Lohmar J.M."/>
            <person name="Busman M."/>
            <person name="Brown D.W."/>
            <person name="Naumann T.A."/>
            <person name="Divon H.H."/>
            <person name="Lysoe E."/>
            <person name="Uhlig S."/>
            <person name="Proctor R.H."/>
        </authorList>
    </citation>
    <scope>NUCLEOTIDE SEQUENCE</scope>
    <source>
        <strain evidence="2">NRRL 22465</strain>
    </source>
</reference>
<gene>
    <name evidence="2" type="ORF">FZEAL_5458</name>
</gene>
<sequence length="549" mass="60177">MSSTQGQSSSAALLWDHQDLVPLRKVLVDEDLVLLLTPAVVPLNPSSAGTSDPFEPLGQALARTHPWIRHVPFTKDRGITGIHVAFIKRAKVVIFVLTGFSSDEGPLQLDLAELVREVCEDRPLAIVACCKLPEHGVHEFGFQTMLQCPSYSATDLETVAALLARERTIATGHSTEDTLESPLAWPVEIWDYDRDLSEIHTLWAAALPSQFHLGQSALGSLLKRDGYAMHHVIRDPKSGKPVGFCATFTTFADSSGDRLIGSIAAILVHQDFRRRGIGRVLHDECVSKLNKIRGVGRIQIGSTFPRLLYGLPATVSTADWFEKRGWEVNEVVPGKGRPISDWFLRFADSPVPGLASAGLSFRPCQISDAQQVIDMASKESEKKNNFGWYDQYAKTIDSCHMSDVIVGLEGDNLVAAAITYLPDTGSPCAADIPWSGAIGLGIAGVSCICIKGGSSRFLEVVFSADSFLDDDPDMVNRRDSVATRLLLSCRQSLSERGMVGMFVDGVKSDPNVFSSLGKEQFYDMSNAMANEGFAGFRRWAEYKEIWRKV</sequence>
<organism evidence="2 3">
    <name type="scientific">Fusarium zealandicum</name>
    <dbReference type="NCBI Taxonomy" id="1053134"/>
    <lineage>
        <taxon>Eukaryota</taxon>
        <taxon>Fungi</taxon>
        <taxon>Dikarya</taxon>
        <taxon>Ascomycota</taxon>
        <taxon>Pezizomycotina</taxon>
        <taxon>Sordariomycetes</taxon>
        <taxon>Hypocreomycetidae</taxon>
        <taxon>Hypocreales</taxon>
        <taxon>Nectriaceae</taxon>
        <taxon>Fusarium</taxon>
        <taxon>Fusarium staphyleae species complex</taxon>
    </lineage>
</organism>
<dbReference type="CDD" id="cd04301">
    <property type="entry name" value="NAT_SF"/>
    <property type="match status" value="1"/>
</dbReference>
<accession>A0A8H4XKK2</accession>